<organism evidence="1">
    <name type="scientific">Polar freshwater circular DNA virus</name>
    <dbReference type="NCBI Taxonomy" id="2749196"/>
    <lineage>
        <taxon>Viruses</taxon>
    </lineage>
</organism>
<evidence type="ECO:0000313" key="1">
    <source>
        <dbReference type="EMBL" id="QMP82099.1"/>
    </source>
</evidence>
<name>A0A7D7F0P5_9VIRU</name>
<reference evidence="1" key="1">
    <citation type="submission" date="2020-03" db="EMBL/GenBank/DDBJ databases">
        <authorList>
            <person name="Rastrojo A."/>
            <person name="Fernandez-Linares C."/>
            <person name="Alcami A."/>
        </authorList>
    </citation>
    <scope>NUCLEOTIDE SEQUENCE</scope>
    <source>
        <strain evidence="1">CN57_L04_102</strain>
    </source>
</reference>
<dbReference type="Gene3D" id="2.60.120.20">
    <property type="match status" value="1"/>
</dbReference>
<dbReference type="InterPro" id="IPR029053">
    <property type="entry name" value="Viral_coat"/>
</dbReference>
<dbReference type="EMBL" id="MT201083">
    <property type="protein sequence ID" value="QMP82099.1"/>
    <property type="molecule type" value="Genomic_DNA"/>
</dbReference>
<accession>A0A7D7F0P5</accession>
<protein>
    <submittedName>
        <fullName evidence="1">Cap protein</fullName>
    </submittedName>
</protein>
<proteinExistence type="predicted"/>
<sequence length="224" mass="24937">MAPTRRRVKKGPTLAAKVANLSKMVKIDKPEMKYSDVNYSGQRWNWTPTSTYVSDIFAGISQGTGDVDRRLGDEINVHSLKLRMTVYNNGATPFTGRLVGIRVKHNAESLITTTNIGNMVMESAYSSTANAVNAPFDHDNSSNFVKIFDRRFVINPQTTNAVANTALGGNLFIQKTFKINKRIQFFQAAATNTHNGVYFFFLSDQADGGERFSYGVLRINYTDA</sequence>